<dbReference type="InterPro" id="IPR003313">
    <property type="entry name" value="AraC-bd"/>
</dbReference>
<dbReference type="InterPro" id="IPR009057">
    <property type="entry name" value="Homeodomain-like_sf"/>
</dbReference>
<dbReference type="SMART" id="SM00342">
    <property type="entry name" value="HTH_ARAC"/>
    <property type="match status" value="1"/>
</dbReference>
<evidence type="ECO:0000256" key="2">
    <source>
        <dbReference type="ARBA" id="ARBA00023125"/>
    </source>
</evidence>
<dbReference type="Gene3D" id="1.10.10.60">
    <property type="entry name" value="Homeodomain-like"/>
    <property type="match status" value="2"/>
</dbReference>
<dbReference type="EMBL" id="LN555523">
    <property type="protein sequence ID" value="CED94022.1"/>
    <property type="molecule type" value="Genomic_DNA"/>
</dbReference>
<dbReference type="RefSeq" id="WP_180701576.1">
    <property type="nucleotide sequence ID" value="NZ_CAOJQT010000105.1"/>
</dbReference>
<dbReference type="PANTHER" id="PTHR43280:SF28">
    <property type="entry name" value="HTH-TYPE TRANSCRIPTIONAL ACTIVATOR RHAS"/>
    <property type="match status" value="1"/>
</dbReference>
<evidence type="ECO:0000259" key="4">
    <source>
        <dbReference type="PROSITE" id="PS01124"/>
    </source>
</evidence>
<dbReference type="Pfam" id="PF12833">
    <property type="entry name" value="HTH_18"/>
    <property type="match status" value="1"/>
</dbReference>
<protein>
    <submittedName>
        <fullName evidence="5">AraC-transcriptional regulator</fullName>
    </submittedName>
</protein>
<evidence type="ECO:0000313" key="5">
    <source>
        <dbReference type="EMBL" id="CED94022.1"/>
    </source>
</evidence>
<dbReference type="PROSITE" id="PS01124">
    <property type="entry name" value="HTH_ARAC_FAMILY_2"/>
    <property type="match status" value="1"/>
</dbReference>
<keyword evidence="1" id="KW-0805">Transcription regulation</keyword>
<dbReference type="SUPFAM" id="SSF51215">
    <property type="entry name" value="Regulatory protein AraC"/>
    <property type="match status" value="1"/>
</dbReference>
<evidence type="ECO:0000313" key="6">
    <source>
        <dbReference type="Proteomes" id="UP000245622"/>
    </source>
</evidence>
<keyword evidence="6" id="KW-1185">Reference proteome</keyword>
<dbReference type="InterPro" id="IPR037923">
    <property type="entry name" value="HTH-like"/>
</dbReference>
<dbReference type="InterPro" id="IPR020449">
    <property type="entry name" value="Tscrpt_reg_AraC-type_HTH"/>
</dbReference>
<dbReference type="GO" id="GO:0003700">
    <property type="term" value="F:DNA-binding transcription factor activity"/>
    <property type="evidence" value="ECO:0007669"/>
    <property type="project" value="InterPro"/>
</dbReference>
<dbReference type="PANTHER" id="PTHR43280">
    <property type="entry name" value="ARAC-FAMILY TRANSCRIPTIONAL REGULATOR"/>
    <property type="match status" value="1"/>
</dbReference>
<feature type="domain" description="HTH araC/xylS-type" evidence="4">
    <location>
        <begin position="191"/>
        <end position="289"/>
    </location>
</feature>
<evidence type="ECO:0000256" key="1">
    <source>
        <dbReference type="ARBA" id="ARBA00023015"/>
    </source>
</evidence>
<evidence type="ECO:0000256" key="3">
    <source>
        <dbReference type="ARBA" id="ARBA00023163"/>
    </source>
</evidence>
<dbReference type="AlphaFoldDB" id="A0A1V1I1A5"/>
<dbReference type="GeneID" id="82205448"/>
<gene>
    <name evidence="5" type="ORF">CRIB_1413</name>
</gene>
<dbReference type="SUPFAM" id="SSF46689">
    <property type="entry name" value="Homeodomain-like"/>
    <property type="match status" value="2"/>
</dbReference>
<dbReference type="GO" id="GO:0043565">
    <property type="term" value="F:sequence-specific DNA binding"/>
    <property type="evidence" value="ECO:0007669"/>
    <property type="project" value="InterPro"/>
</dbReference>
<name>A0A1V1I1A5_9FIRM</name>
<sequence>MVNEKLEEKRKHGNFLLPLGIYDVDLGDKEYSISAHWHKEVEIILVKSGEFNLQINSDFYTCKCGDIVIINCEELHYLIAKENVYSEFTSLVFDVSQLNSSILDSSSVNFITPIVNKKFKLPTIINENFSIYNNLKEIILKIIEVYSHKYYGFELEIKALMFSFFANIFKENLVIKKDSTLSDDSKIFKIKDVIKYIEDNYRNDININTLANICHYNEYHFMRFFKKYTGKTCIQFIKNYRLEKSYNLLKTTDLSVTQISFDVGFSNVSYFIRSFKEKYKVTPKELRLRVDDSFKV</sequence>
<dbReference type="Gene3D" id="2.60.120.10">
    <property type="entry name" value="Jelly Rolls"/>
    <property type="match status" value="1"/>
</dbReference>
<dbReference type="InterPro" id="IPR014710">
    <property type="entry name" value="RmlC-like_jellyroll"/>
</dbReference>
<organism evidence="5 6">
    <name type="scientific">Romboutsia ilealis</name>
    <dbReference type="NCBI Taxonomy" id="1115758"/>
    <lineage>
        <taxon>Bacteria</taxon>
        <taxon>Bacillati</taxon>
        <taxon>Bacillota</taxon>
        <taxon>Clostridia</taxon>
        <taxon>Peptostreptococcales</taxon>
        <taxon>Peptostreptococcaceae</taxon>
        <taxon>Romboutsia</taxon>
    </lineage>
</organism>
<dbReference type="Proteomes" id="UP000245622">
    <property type="component" value="Chromosome 1"/>
</dbReference>
<accession>A0A1V1I1A5</accession>
<dbReference type="InterPro" id="IPR018060">
    <property type="entry name" value="HTH_AraC"/>
</dbReference>
<proteinExistence type="predicted"/>
<keyword evidence="3" id="KW-0804">Transcription</keyword>
<dbReference type="KEGG" id="ril:CRIB_1413"/>
<keyword evidence="2" id="KW-0238">DNA-binding</keyword>
<dbReference type="PRINTS" id="PR00032">
    <property type="entry name" value="HTHARAC"/>
</dbReference>
<dbReference type="Pfam" id="PF02311">
    <property type="entry name" value="AraC_binding"/>
    <property type="match status" value="1"/>
</dbReference>
<reference evidence="5 6" key="1">
    <citation type="submission" date="2014-04" db="EMBL/GenBank/DDBJ databases">
        <authorList>
            <person name="Hornung B.V."/>
        </authorList>
    </citation>
    <scope>NUCLEOTIDE SEQUENCE [LARGE SCALE GENOMIC DNA]</scope>
    <source>
        <strain evidence="5 6">CRIB</strain>
    </source>
</reference>